<dbReference type="Pfam" id="PF02311">
    <property type="entry name" value="AraC_binding"/>
    <property type="match status" value="1"/>
</dbReference>
<dbReference type="SUPFAM" id="SSF46689">
    <property type="entry name" value="Homeodomain-like"/>
    <property type="match status" value="1"/>
</dbReference>
<dbReference type="PANTHER" id="PTHR11019:SF199">
    <property type="entry name" value="HTH-TYPE TRANSCRIPTIONAL REGULATOR NIMR"/>
    <property type="match status" value="1"/>
</dbReference>
<dbReference type="InterPro" id="IPR014710">
    <property type="entry name" value="RmlC-like_jellyroll"/>
</dbReference>
<keyword evidence="2" id="KW-0238">DNA-binding</keyword>
<dbReference type="EMBL" id="DACTUL010000035">
    <property type="protein sequence ID" value="HAT6345842.1"/>
    <property type="molecule type" value="Genomic_DNA"/>
</dbReference>
<proteinExistence type="predicted"/>
<name>A0AAD3UCU6_AERHY</name>
<keyword evidence="3" id="KW-0804">Transcription</keyword>
<feature type="domain" description="HTH araC/xylS-type" evidence="4">
    <location>
        <begin position="137"/>
        <end position="224"/>
    </location>
</feature>
<dbReference type="Proteomes" id="UP000859505">
    <property type="component" value="Unassembled WGS sequence"/>
</dbReference>
<organism evidence="5 6">
    <name type="scientific">Aeromonas hydrophila</name>
    <dbReference type="NCBI Taxonomy" id="644"/>
    <lineage>
        <taxon>Bacteria</taxon>
        <taxon>Pseudomonadati</taxon>
        <taxon>Pseudomonadota</taxon>
        <taxon>Gammaproteobacteria</taxon>
        <taxon>Aeromonadales</taxon>
        <taxon>Aeromonadaceae</taxon>
        <taxon>Aeromonas</taxon>
    </lineage>
</organism>
<dbReference type="Gene3D" id="2.60.120.10">
    <property type="entry name" value="Jelly Rolls"/>
    <property type="match status" value="1"/>
</dbReference>
<evidence type="ECO:0000313" key="5">
    <source>
        <dbReference type="EMBL" id="HAT6345842.1"/>
    </source>
</evidence>
<comment type="caution">
    <text evidence="5">The sequence shown here is derived from an EMBL/GenBank/DDBJ whole genome shotgun (WGS) entry which is preliminary data.</text>
</comment>
<dbReference type="InterPro" id="IPR011051">
    <property type="entry name" value="RmlC_Cupin_sf"/>
</dbReference>
<evidence type="ECO:0000256" key="3">
    <source>
        <dbReference type="ARBA" id="ARBA00023163"/>
    </source>
</evidence>
<dbReference type="InterPro" id="IPR009057">
    <property type="entry name" value="Homeodomain-like_sf"/>
</dbReference>
<reference evidence="5" key="1">
    <citation type="journal article" date="2018" name="Genome Biol.">
        <title>SKESA: strategic k-mer extension for scrupulous assemblies.</title>
        <authorList>
            <person name="Souvorov A."/>
            <person name="Agarwala R."/>
            <person name="Lipman D.J."/>
        </authorList>
    </citation>
    <scope>NUCLEOTIDE SEQUENCE</scope>
    <source>
        <strain evidence="5">OLC2673_Aeromonas</strain>
    </source>
</reference>
<dbReference type="InterPro" id="IPR003313">
    <property type="entry name" value="AraC-bd"/>
</dbReference>
<dbReference type="GO" id="GO:0043565">
    <property type="term" value="F:sequence-specific DNA binding"/>
    <property type="evidence" value="ECO:0007669"/>
    <property type="project" value="InterPro"/>
</dbReference>
<dbReference type="PANTHER" id="PTHR11019">
    <property type="entry name" value="HTH-TYPE TRANSCRIPTIONAL REGULATOR NIMR"/>
    <property type="match status" value="1"/>
</dbReference>
<sequence length="244" mass="26688">MNLLYRDYPQGALTALHCHGGSQFCYLHRGGGVISSEAAGVLLVTGQLCLIPAGLAHEFRVLRHSRLTLIYLDDLDGGRELTTHQVSPLLAGLFERLADMAGPGLRDAYLTVLAAELRQAPVAAGFMLSAALDVRLLRVLERVCRHPSIEYGLAELAADSGASVRTLNRLFSQQLGCSFRQWRQQVVMGRARQLQQQGQPLSRIALELGYGDFSAFSHAFNRFLREPRSRSAGSPASRQVSSSV</sequence>
<protein>
    <submittedName>
        <fullName evidence="5">Helix-turn-helix transcriptional regulator</fullName>
    </submittedName>
</protein>
<dbReference type="InterPro" id="IPR018060">
    <property type="entry name" value="HTH_AraC"/>
</dbReference>
<reference evidence="5" key="2">
    <citation type="submission" date="2020-01" db="EMBL/GenBank/DDBJ databases">
        <authorList>
            <consortium name="NCBI Pathogen Detection Project"/>
        </authorList>
    </citation>
    <scope>NUCLEOTIDE SEQUENCE</scope>
    <source>
        <strain evidence="5">OLC2673_Aeromonas</strain>
    </source>
</reference>
<dbReference type="SMART" id="SM00342">
    <property type="entry name" value="HTH_ARAC"/>
    <property type="match status" value="1"/>
</dbReference>
<dbReference type="SUPFAM" id="SSF51182">
    <property type="entry name" value="RmlC-like cupins"/>
    <property type="match status" value="1"/>
</dbReference>
<evidence type="ECO:0000256" key="1">
    <source>
        <dbReference type="ARBA" id="ARBA00023015"/>
    </source>
</evidence>
<dbReference type="Pfam" id="PF12833">
    <property type="entry name" value="HTH_18"/>
    <property type="match status" value="1"/>
</dbReference>
<dbReference type="GO" id="GO:0003700">
    <property type="term" value="F:DNA-binding transcription factor activity"/>
    <property type="evidence" value="ECO:0007669"/>
    <property type="project" value="InterPro"/>
</dbReference>
<accession>A0AAD3UCU6</accession>
<dbReference type="PROSITE" id="PS01124">
    <property type="entry name" value="HTH_ARAC_FAMILY_2"/>
    <property type="match status" value="1"/>
</dbReference>
<dbReference type="Gene3D" id="1.10.10.60">
    <property type="entry name" value="Homeodomain-like"/>
    <property type="match status" value="1"/>
</dbReference>
<evidence type="ECO:0000313" key="6">
    <source>
        <dbReference type="Proteomes" id="UP000859505"/>
    </source>
</evidence>
<evidence type="ECO:0000256" key="2">
    <source>
        <dbReference type="ARBA" id="ARBA00023125"/>
    </source>
</evidence>
<gene>
    <name evidence="5" type="ORF">JAJ28_003630</name>
</gene>
<dbReference type="AlphaFoldDB" id="A0AAD3UCU6"/>
<evidence type="ECO:0000259" key="4">
    <source>
        <dbReference type="PROSITE" id="PS01124"/>
    </source>
</evidence>
<keyword evidence="1" id="KW-0805">Transcription regulation</keyword>